<feature type="domain" description="PH" evidence="1">
    <location>
        <begin position="11"/>
        <end position="118"/>
    </location>
</feature>
<reference evidence="2 3" key="1">
    <citation type="journal article" date="2014" name="Nature">
        <title>The genome of the recently domesticated crop plant sugar beet (Beta vulgaris).</title>
        <authorList>
            <person name="Dohm J.C."/>
            <person name="Minoche A.E."/>
            <person name="Holtgrawe D."/>
            <person name="Capella-Gutierrez S."/>
            <person name="Zakrzewski F."/>
            <person name="Tafer H."/>
            <person name="Rupp O."/>
            <person name="Sorensen T.R."/>
            <person name="Stracke R."/>
            <person name="Reinhardt R."/>
            <person name="Goesmann A."/>
            <person name="Kraft T."/>
            <person name="Schulz B."/>
            <person name="Stadler P.F."/>
            <person name="Schmidt T."/>
            <person name="Gabaldon T."/>
            <person name="Lehrach H."/>
            <person name="Weisshaar B."/>
            <person name="Himmelbauer H."/>
        </authorList>
    </citation>
    <scope>NUCLEOTIDE SEQUENCE [LARGE SCALE GENOMIC DNA]</scope>
    <source>
        <tissue evidence="2">Taproot</tissue>
    </source>
</reference>
<sequence length="280" mass="31442">AARGISGPCNIILHGQLRRCSIGCKRSFLHRSSRKVYVVLDDTKLSCYESEIDWHLGLLASHQITLDSISAVECSQASIEIVYTSEWSQVQDRVKFTSSNRGHFSHWREILPLCLPGSRSMRSFASELGLSLKSSVREIIDRLASAFPQILAVRCIQPKCPSSPRPLIRISSFYKRIIADHQFRVQVGGIQRLLQRNHVALEKAILDELLDTNNDETLRRDALIVLWNVCSCSPLRSCQTHHEISCRGCILGAQKFLFHISRSPDLVISEGLLGNPLAPC</sequence>
<dbReference type="Proteomes" id="UP000035740">
    <property type="component" value="Unassembled WGS sequence"/>
</dbReference>
<organism evidence="2 3">
    <name type="scientific">Beta vulgaris subsp. vulgaris</name>
    <name type="common">Beet</name>
    <dbReference type="NCBI Taxonomy" id="3555"/>
    <lineage>
        <taxon>Eukaryota</taxon>
        <taxon>Viridiplantae</taxon>
        <taxon>Streptophyta</taxon>
        <taxon>Embryophyta</taxon>
        <taxon>Tracheophyta</taxon>
        <taxon>Spermatophyta</taxon>
        <taxon>Magnoliopsida</taxon>
        <taxon>eudicotyledons</taxon>
        <taxon>Gunneridae</taxon>
        <taxon>Pentapetalae</taxon>
        <taxon>Caryophyllales</taxon>
        <taxon>Chenopodiaceae</taxon>
        <taxon>Betoideae</taxon>
        <taxon>Beta</taxon>
    </lineage>
</organism>
<evidence type="ECO:0000313" key="2">
    <source>
        <dbReference type="EMBL" id="KMS93937.1"/>
    </source>
</evidence>
<evidence type="ECO:0000313" key="3">
    <source>
        <dbReference type="Proteomes" id="UP000035740"/>
    </source>
</evidence>
<evidence type="ECO:0000259" key="1">
    <source>
        <dbReference type="SMART" id="SM00233"/>
    </source>
</evidence>
<keyword evidence="3" id="KW-1185">Reference proteome</keyword>
<gene>
    <name evidence="2" type="ORF">BVRB_026430</name>
</gene>
<name>A0A0J8B233_BETVV</name>
<protein>
    <recommendedName>
        <fullName evidence="1">PH domain-containing protein</fullName>
    </recommendedName>
</protein>
<dbReference type="Gramene" id="KMS93937">
    <property type="protein sequence ID" value="KMS93937"/>
    <property type="gene ID" value="BVRB_026430"/>
</dbReference>
<dbReference type="SUPFAM" id="SSF50729">
    <property type="entry name" value="PH domain-like"/>
    <property type="match status" value="1"/>
</dbReference>
<accession>A0A0J8B233</accession>
<proteinExistence type="predicted"/>
<dbReference type="InterPro" id="IPR001849">
    <property type="entry name" value="PH_domain"/>
</dbReference>
<dbReference type="SMART" id="SM00233">
    <property type="entry name" value="PH"/>
    <property type="match status" value="1"/>
</dbReference>
<dbReference type="AlphaFoldDB" id="A0A0J8B233"/>
<feature type="non-terminal residue" evidence="2">
    <location>
        <position position="1"/>
    </location>
</feature>
<dbReference type="EMBL" id="KQ097497">
    <property type="protein sequence ID" value="KMS93937.1"/>
    <property type="molecule type" value="Genomic_DNA"/>
</dbReference>